<dbReference type="GO" id="GO:0003677">
    <property type="term" value="F:DNA binding"/>
    <property type="evidence" value="ECO:0007669"/>
    <property type="project" value="InterPro"/>
</dbReference>
<dbReference type="GO" id="GO:0005524">
    <property type="term" value="F:ATP binding"/>
    <property type="evidence" value="ECO:0007669"/>
    <property type="project" value="UniProtKB-KW"/>
</dbReference>
<dbReference type="Pfam" id="PF00196">
    <property type="entry name" value="GerE"/>
    <property type="match status" value="1"/>
</dbReference>
<reference evidence="4 5" key="1">
    <citation type="submission" date="2018-10" db="EMBL/GenBank/DDBJ databases">
        <title>The genome of Streptomyces dangxiongensis Z022.</title>
        <authorList>
            <person name="Zhang B."/>
        </authorList>
    </citation>
    <scope>NUCLEOTIDE SEQUENCE [LARGE SCALE GENOMIC DNA]</scope>
    <source>
        <strain evidence="4 5">Z022</strain>
    </source>
</reference>
<keyword evidence="1" id="KW-0547">Nucleotide-binding</keyword>
<evidence type="ECO:0000256" key="1">
    <source>
        <dbReference type="ARBA" id="ARBA00022741"/>
    </source>
</evidence>
<dbReference type="AlphaFoldDB" id="A0A3G2J9J4"/>
<dbReference type="InterPro" id="IPR036388">
    <property type="entry name" value="WH-like_DNA-bd_sf"/>
</dbReference>
<evidence type="ECO:0000313" key="4">
    <source>
        <dbReference type="EMBL" id="AYN38351.1"/>
    </source>
</evidence>
<dbReference type="GO" id="GO:0005737">
    <property type="term" value="C:cytoplasm"/>
    <property type="evidence" value="ECO:0007669"/>
    <property type="project" value="TreeGrafter"/>
</dbReference>
<dbReference type="CDD" id="cd06170">
    <property type="entry name" value="LuxR_C_like"/>
    <property type="match status" value="1"/>
</dbReference>
<dbReference type="OrthoDB" id="3178131at2"/>
<dbReference type="RefSeq" id="WP_121785860.1">
    <property type="nucleotide sequence ID" value="NZ_CP033073.1"/>
</dbReference>
<dbReference type="Gene3D" id="1.10.10.10">
    <property type="entry name" value="Winged helix-like DNA-binding domain superfamily/Winged helix DNA-binding domain"/>
    <property type="match status" value="1"/>
</dbReference>
<dbReference type="PANTHER" id="PTHR16305">
    <property type="entry name" value="TESTICULAR SOLUBLE ADENYLYL CYCLASE"/>
    <property type="match status" value="1"/>
</dbReference>
<dbReference type="SUPFAM" id="SSF46894">
    <property type="entry name" value="C-terminal effector domain of the bipartite response regulators"/>
    <property type="match status" value="1"/>
</dbReference>
<dbReference type="Pfam" id="PF13191">
    <property type="entry name" value="AAA_16"/>
    <property type="match status" value="1"/>
</dbReference>
<dbReference type="PROSITE" id="PS50043">
    <property type="entry name" value="HTH_LUXR_2"/>
    <property type="match status" value="1"/>
</dbReference>
<keyword evidence="5" id="KW-1185">Reference proteome</keyword>
<dbReference type="PRINTS" id="PR00038">
    <property type="entry name" value="HTHLUXR"/>
</dbReference>
<dbReference type="Gene3D" id="1.25.40.10">
    <property type="entry name" value="Tetratricopeptide repeat domain"/>
    <property type="match status" value="1"/>
</dbReference>
<name>A0A3G2J9J4_9ACTN</name>
<dbReference type="InterPro" id="IPR016032">
    <property type="entry name" value="Sig_transdc_resp-reg_C-effctor"/>
</dbReference>
<accession>A0A3G2J9J4</accession>
<feature type="domain" description="HTH luxR-type" evidence="3">
    <location>
        <begin position="971"/>
        <end position="1036"/>
    </location>
</feature>
<evidence type="ECO:0000256" key="2">
    <source>
        <dbReference type="ARBA" id="ARBA00022840"/>
    </source>
</evidence>
<dbReference type="KEGG" id="sdd:D9753_04785"/>
<dbReference type="InterPro" id="IPR041664">
    <property type="entry name" value="AAA_16"/>
</dbReference>
<evidence type="ECO:0000313" key="5">
    <source>
        <dbReference type="Proteomes" id="UP000268329"/>
    </source>
</evidence>
<dbReference type="GO" id="GO:0004016">
    <property type="term" value="F:adenylate cyclase activity"/>
    <property type="evidence" value="ECO:0007669"/>
    <property type="project" value="TreeGrafter"/>
</dbReference>
<sequence length="1037" mass="113825">MPSARRPKRCGSTFSVNSISLCDGRSGKSCHQGGQTLWLYWIHDPHFGVVWVCRHPGYDAGGDVTRGEGRPTAGGVLEATAVVPLPSGRSSGGPEVHAGHDSSWGTVLMEREEQIAPVQAWLTDPQPMVGQVLLLEGTVGVGKTEFLRAVTERVLSARAVLLHAVCSPEERDLPFGILRQLFDSPSLPTDVRRRVAPVLRGLMESARAEDMHEAVERHRATILYDLFPPITELAATTPVVVCVDDINHMDVASQQCLLHLVRRMSSTPLLMVLTELAEPRRTHSPFHAELLRQSSFVSTRLAPLSPEGARAVIDQRLGAEAARRLGDGFLEYSGGNPLLLDALINDERLYGQVCQQGYGRALLACLYRSGPDTLRVARAMAVYGDDATPKELGTLIDADVATVERALRSMTEAGLLRLDRFRHAVAPRTVLDDLPAPDRAELHHRAARLLRGQGASAVDIAAHLAEAGQVPEPWALRVLLEAASEALQHDEAHRAVRYLDAAQRSCTSEEDRWTIQARLAQAEWQLNPLASLRHLMALTEAARAGRLDHDEAILLVRQLLWLNRTHEATDVLTLLRRRAARQQADTVPAPPGAPEVPAELHDVELWLACTYPPLAGRVPVGAAPTGPEGAPTTRGRTFWLQTIGALSGGLIRRRGGETQEWASHALGQLDLNHHAPWAEEATLLALMSLVYSGRLGEAADRCRSLAERRNGPPSPMWQSVFDAGEAEVRLRRGEFPEAVKRARSALEHIPVQGWGTAVGLPLGTLILAHVRMGEFDEATALVTRSIPDDMFQSRYGLHYLHARGHYYLATNRTRAALGDFLSCGELMRKWGLDLPGIVPWRTSAAEAWLLQGNRDRAKRLVKDQLAIPGPEDAVSRALALRLMAAFSSLGQRPRLLGEAADILEAADCYYELARTLSDLGRAHHALGKHRRARVVVRRAWHVARLCKAEPLCQELLPDMGGEARPAEETDGTTALASLTNSERRIASMAVKGYTNREIAEKLFITPSTVEQHLTRVYRKLAVKNRQSLPGYLRSDAG</sequence>
<dbReference type="InterPro" id="IPR011990">
    <property type="entry name" value="TPR-like_helical_dom_sf"/>
</dbReference>
<dbReference type="InterPro" id="IPR027417">
    <property type="entry name" value="P-loop_NTPase"/>
</dbReference>
<dbReference type="PROSITE" id="PS00622">
    <property type="entry name" value="HTH_LUXR_1"/>
    <property type="match status" value="1"/>
</dbReference>
<dbReference type="SUPFAM" id="SSF48452">
    <property type="entry name" value="TPR-like"/>
    <property type="match status" value="1"/>
</dbReference>
<proteinExistence type="predicted"/>
<evidence type="ECO:0000259" key="3">
    <source>
        <dbReference type="PROSITE" id="PS50043"/>
    </source>
</evidence>
<dbReference type="Proteomes" id="UP000268329">
    <property type="component" value="Chromosome"/>
</dbReference>
<protein>
    <submittedName>
        <fullName evidence="4">LuxR family transcriptional regulator</fullName>
    </submittedName>
</protein>
<dbReference type="SMART" id="SM00421">
    <property type="entry name" value="HTH_LUXR"/>
    <property type="match status" value="1"/>
</dbReference>
<dbReference type="GO" id="GO:0006355">
    <property type="term" value="P:regulation of DNA-templated transcription"/>
    <property type="evidence" value="ECO:0007669"/>
    <property type="project" value="InterPro"/>
</dbReference>
<organism evidence="4 5">
    <name type="scientific">Streptomyces dangxiongensis</name>
    <dbReference type="NCBI Taxonomy" id="1442032"/>
    <lineage>
        <taxon>Bacteria</taxon>
        <taxon>Bacillati</taxon>
        <taxon>Actinomycetota</taxon>
        <taxon>Actinomycetes</taxon>
        <taxon>Kitasatosporales</taxon>
        <taxon>Streptomycetaceae</taxon>
        <taxon>Streptomyces</taxon>
    </lineage>
</organism>
<dbReference type="EMBL" id="CP033073">
    <property type="protein sequence ID" value="AYN38351.1"/>
    <property type="molecule type" value="Genomic_DNA"/>
</dbReference>
<dbReference type="SUPFAM" id="SSF52540">
    <property type="entry name" value="P-loop containing nucleoside triphosphate hydrolases"/>
    <property type="match status" value="1"/>
</dbReference>
<dbReference type="PANTHER" id="PTHR16305:SF35">
    <property type="entry name" value="TRANSCRIPTIONAL ACTIVATOR DOMAIN"/>
    <property type="match status" value="1"/>
</dbReference>
<keyword evidence="2" id="KW-0067">ATP-binding</keyword>
<dbReference type="InterPro" id="IPR000792">
    <property type="entry name" value="Tscrpt_reg_LuxR_C"/>
</dbReference>
<gene>
    <name evidence="4" type="ORF">D9753_04785</name>
</gene>